<dbReference type="OrthoDB" id="5241778at2"/>
<feature type="domain" description="Luciferase-like" evidence="2">
    <location>
        <begin position="12"/>
        <end position="320"/>
    </location>
</feature>
<dbReference type="GO" id="GO:0016705">
    <property type="term" value="F:oxidoreductase activity, acting on paired donors, with incorporation or reduction of molecular oxygen"/>
    <property type="evidence" value="ECO:0007669"/>
    <property type="project" value="InterPro"/>
</dbReference>
<accession>D9WJ12</accession>
<keyword evidence="1" id="KW-0560">Oxidoreductase</keyword>
<sequence>MRIGMTLGYGDDFIESVRAMPDFEVAGVEVAFVPEAYSFDAVSKLGYLAARTERLEIASGILPVFTRTPSLLAMTAAGLDHLSGGRFTLGLGASGPQVIEGFHGVPYDAPLGRTREVVEICRRVWRREEVVHPGPKYPLPLPAGRGTGRGKPLKIIDRPVRSRIPIVLAAIGPKNVELTAELAEGWLPVFFHPGKAADVWGAALAAGQARRDPALGSLDITVTAPLAIGDDVAHLLDRARPQLALYIGGMGARDKNFYAQLAGRYGYEREAALVQDLYLAGKKKEAEAAVPEDLLRAISLVGTKEEVAGQLDAFAAAGVTTLCVRPLADTHAERLHAVERLRAMLARAGSPRP</sequence>
<dbReference type="HOGENOM" id="CLU_027853_5_0_11"/>
<dbReference type="InterPro" id="IPR050564">
    <property type="entry name" value="F420-G6PD/mer"/>
</dbReference>
<dbReference type="InterPro" id="IPR036661">
    <property type="entry name" value="Luciferase-like_sf"/>
</dbReference>
<dbReference type="SUPFAM" id="SSF51679">
    <property type="entry name" value="Bacterial luciferase-like"/>
    <property type="match status" value="1"/>
</dbReference>
<dbReference type="STRING" id="457427.SSOG_07379"/>
<dbReference type="InterPro" id="IPR019951">
    <property type="entry name" value="F420_OxRdatse_Rv3520c_pred"/>
</dbReference>
<organism evidence="3 4">
    <name type="scientific">Streptomyces himastatinicus ATCC 53653</name>
    <dbReference type="NCBI Taxonomy" id="457427"/>
    <lineage>
        <taxon>Bacteria</taxon>
        <taxon>Bacillati</taxon>
        <taxon>Actinomycetota</taxon>
        <taxon>Actinomycetes</taxon>
        <taxon>Kitasatosporales</taxon>
        <taxon>Streptomycetaceae</taxon>
        <taxon>Streptomyces</taxon>
        <taxon>Streptomyces violaceusniger group</taxon>
    </lineage>
</organism>
<dbReference type="CDD" id="cd01097">
    <property type="entry name" value="Tetrahydromethanopterin_reductase"/>
    <property type="match status" value="1"/>
</dbReference>
<keyword evidence="4" id="KW-1185">Reference proteome</keyword>
<dbReference type="Proteomes" id="UP000003963">
    <property type="component" value="Unassembled WGS sequence"/>
</dbReference>
<dbReference type="RefSeq" id="WP_009719463.1">
    <property type="nucleotide sequence ID" value="NZ_GG657754.1"/>
</dbReference>
<dbReference type="NCBIfam" id="TIGR03559">
    <property type="entry name" value="F420_Rv3520c"/>
    <property type="match status" value="1"/>
</dbReference>
<dbReference type="EMBL" id="GG657754">
    <property type="protein sequence ID" value="EFL27665.1"/>
    <property type="molecule type" value="Genomic_DNA"/>
</dbReference>
<protein>
    <submittedName>
        <fullName evidence="3">N5,N10-methylenetetrahydromethanopterin reductase-related protein</fullName>
    </submittedName>
</protein>
<reference evidence="3 4" key="1">
    <citation type="submission" date="2009-02" db="EMBL/GenBank/DDBJ databases">
        <title>Annotation of Streptomyces hygroscopicus strain ATCC 53653.</title>
        <authorList>
            <consortium name="The Broad Institute Genome Sequencing Platform"/>
            <consortium name="Broad Institute Microbial Sequencing Center"/>
            <person name="Fischbach M."/>
            <person name="Godfrey P."/>
            <person name="Ward D."/>
            <person name="Young S."/>
            <person name="Zeng Q."/>
            <person name="Koehrsen M."/>
            <person name="Alvarado L."/>
            <person name="Berlin A.M."/>
            <person name="Bochicchio J."/>
            <person name="Borenstein D."/>
            <person name="Chapman S.B."/>
            <person name="Chen Z."/>
            <person name="Engels R."/>
            <person name="Freedman E."/>
            <person name="Gellesch M."/>
            <person name="Goldberg J."/>
            <person name="Griggs A."/>
            <person name="Gujja S."/>
            <person name="Heilman E.R."/>
            <person name="Heiman D.I."/>
            <person name="Hepburn T.A."/>
            <person name="Howarth C."/>
            <person name="Jen D."/>
            <person name="Larson L."/>
            <person name="Lewis B."/>
            <person name="Mehta T."/>
            <person name="Park D."/>
            <person name="Pearson M."/>
            <person name="Richards J."/>
            <person name="Roberts A."/>
            <person name="Saif S."/>
            <person name="Shea T.D."/>
            <person name="Shenoy N."/>
            <person name="Sisk P."/>
            <person name="Stolte C."/>
            <person name="Sykes S.N."/>
            <person name="Thomson T."/>
            <person name="Walk T."/>
            <person name="White J."/>
            <person name="Yandava C."/>
            <person name="Straight P."/>
            <person name="Clardy J."/>
            <person name="Hung D."/>
            <person name="Kolter R."/>
            <person name="Mekalanos J."/>
            <person name="Walker S."/>
            <person name="Walsh C.T."/>
            <person name="Wieland-Brown L.C."/>
            <person name="Haas B."/>
            <person name="Nusbaum C."/>
            <person name="Birren B."/>
        </authorList>
    </citation>
    <scope>NUCLEOTIDE SEQUENCE [LARGE SCALE GENOMIC DNA]</scope>
    <source>
        <strain evidence="3 4">ATCC 53653</strain>
    </source>
</reference>
<dbReference type="AlphaFoldDB" id="D9WJ12"/>
<dbReference type="InterPro" id="IPR011251">
    <property type="entry name" value="Luciferase-like_dom"/>
</dbReference>
<evidence type="ECO:0000313" key="4">
    <source>
        <dbReference type="Proteomes" id="UP000003963"/>
    </source>
</evidence>
<gene>
    <name evidence="3" type="ORF">SSOG_07379</name>
</gene>
<proteinExistence type="predicted"/>
<name>D9WJ12_9ACTN</name>
<dbReference type="PANTHER" id="PTHR43244">
    <property type="match status" value="1"/>
</dbReference>
<evidence type="ECO:0000259" key="2">
    <source>
        <dbReference type="Pfam" id="PF00296"/>
    </source>
</evidence>
<dbReference type="Pfam" id="PF00296">
    <property type="entry name" value="Bac_luciferase"/>
    <property type="match status" value="1"/>
</dbReference>
<evidence type="ECO:0000256" key="1">
    <source>
        <dbReference type="ARBA" id="ARBA00023002"/>
    </source>
</evidence>
<dbReference type="PANTHER" id="PTHR43244:SF1">
    <property type="entry name" value="5,10-METHYLENETETRAHYDROMETHANOPTERIN REDUCTASE"/>
    <property type="match status" value="1"/>
</dbReference>
<dbReference type="Gene3D" id="3.20.20.30">
    <property type="entry name" value="Luciferase-like domain"/>
    <property type="match status" value="1"/>
</dbReference>
<evidence type="ECO:0000313" key="3">
    <source>
        <dbReference type="EMBL" id="EFL27665.1"/>
    </source>
</evidence>